<evidence type="ECO:0000313" key="1">
    <source>
        <dbReference type="EMBL" id="KAL3630079.1"/>
    </source>
</evidence>
<keyword evidence="2" id="KW-1185">Reference proteome</keyword>
<name>A0ABD3CLJ0_9LAMI</name>
<protein>
    <submittedName>
        <fullName evidence="1">Uncharacterized protein</fullName>
    </submittedName>
</protein>
<comment type="caution">
    <text evidence="1">The sequence shown here is derived from an EMBL/GenBank/DDBJ whole genome shotgun (WGS) entry which is preliminary data.</text>
</comment>
<organism evidence="1 2">
    <name type="scientific">Castilleja foliolosa</name>
    <dbReference type="NCBI Taxonomy" id="1961234"/>
    <lineage>
        <taxon>Eukaryota</taxon>
        <taxon>Viridiplantae</taxon>
        <taxon>Streptophyta</taxon>
        <taxon>Embryophyta</taxon>
        <taxon>Tracheophyta</taxon>
        <taxon>Spermatophyta</taxon>
        <taxon>Magnoliopsida</taxon>
        <taxon>eudicotyledons</taxon>
        <taxon>Gunneridae</taxon>
        <taxon>Pentapetalae</taxon>
        <taxon>asterids</taxon>
        <taxon>lamiids</taxon>
        <taxon>Lamiales</taxon>
        <taxon>Orobanchaceae</taxon>
        <taxon>Pedicularideae</taxon>
        <taxon>Castillejinae</taxon>
        <taxon>Castilleja</taxon>
    </lineage>
</organism>
<sequence length="51" mass="5270">MAPTSSDRESSCRTVVAGLATGAIYKAAAGPMSASVSDIFIDDDEDDSQRC</sequence>
<dbReference type="EMBL" id="JAVIJP010000032">
    <property type="protein sequence ID" value="KAL3630079.1"/>
    <property type="molecule type" value="Genomic_DNA"/>
</dbReference>
<gene>
    <name evidence="1" type="ORF">CASFOL_023063</name>
</gene>
<reference evidence="2" key="1">
    <citation type="journal article" date="2024" name="IScience">
        <title>Strigolactones Initiate the Formation of Haustorium-like Structures in Castilleja.</title>
        <authorList>
            <person name="Buerger M."/>
            <person name="Peterson D."/>
            <person name="Chory J."/>
        </authorList>
    </citation>
    <scope>NUCLEOTIDE SEQUENCE [LARGE SCALE GENOMIC DNA]</scope>
</reference>
<proteinExistence type="predicted"/>
<dbReference type="AlphaFoldDB" id="A0ABD3CLJ0"/>
<accession>A0ABD3CLJ0</accession>
<evidence type="ECO:0000313" key="2">
    <source>
        <dbReference type="Proteomes" id="UP001632038"/>
    </source>
</evidence>
<dbReference type="Proteomes" id="UP001632038">
    <property type="component" value="Unassembled WGS sequence"/>
</dbReference>